<feature type="domain" description="Myb-like" evidence="6">
    <location>
        <begin position="70"/>
        <end position="120"/>
    </location>
</feature>
<comment type="subcellular location">
    <subcellularLocation>
        <location evidence="1">Nucleus</location>
    </subcellularLocation>
</comment>
<keyword evidence="2" id="KW-0805">Transcription regulation</keyword>
<evidence type="ECO:0000256" key="1">
    <source>
        <dbReference type="ARBA" id="ARBA00004123"/>
    </source>
</evidence>
<dbReference type="GO" id="GO:0003700">
    <property type="term" value="F:DNA-binding transcription factor activity"/>
    <property type="evidence" value="ECO:0007669"/>
    <property type="project" value="InterPro"/>
</dbReference>
<proteinExistence type="predicted"/>
<name>A0A5J5A835_9ASTE</name>
<dbReference type="SUPFAM" id="SSF46689">
    <property type="entry name" value="Homeodomain-like"/>
    <property type="match status" value="1"/>
</dbReference>
<dbReference type="FunFam" id="1.10.10.60:FF:000007">
    <property type="entry name" value="Two-component response regulator"/>
    <property type="match status" value="1"/>
</dbReference>
<evidence type="ECO:0000256" key="5">
    <source>
        <dbReference type="SAM" id="MobiDB-lite"/>
    </source>
</evidence>
<evidence type="ECO:0000256" key="3">
    <source>
        <dbReference type="ARBA" id="ARBA00023163"/>
    </source>
</evidence>
<reference evidence="7 8" key="1">
    <citation type="submission" date="2019-09" db="EMBL/GenBank/DDBJ databases">
        <title>A chromosome-level genome assembly of the Chinese tupelo Nyssa sinensis.</title>
        <authorList>
            <person name="Yang X."/>
            <person name="Kang M."/>
            <person name="Yang Y."/>
            <person name="Xiong H."/>
            <person name="Wang M."/>
            <person name="Zhang Z."/>
            <person name="Wang Z."/>
            <person name="Wu H."/>
            <person name="Ma T."/>
            <person name="Liu J."/>
            <person name="Xi Z."/>
        </authorList>
    </citation>
    <scope>NUCLEOTIDE SEQUENCE [LARGE SCALE GENOMIC DNA]</scope>
    <source>
        <strain evidence="7">J267</strain>
        <tissue evidence="7">Leaf</tissue>
    </source>
</reference>
<evidence type="ECO:0000259" key="6">
    <source>
        <dbReference type="Pfam" id="PF00249"/>
    </source>
</evidence>
<dbReference type="Proteomes" id="UP000325577">
    <property type="component" value="Linkage Group LG3"/>
</dbReference>
<dbReference type="GO" id="GO:0005634">
    <property type="term" value="C:nucleus"/>
    <property type="evidence" value="ECO:0007669"/>
    <property type="project" value="UniProtKB-SubCell"/>
</dbReference>
<dbReference type="PANTHER" id="PTHR31499">
    <property type="entry name" value="MYB FAMILY TRANSCRIPTION FACTOR PHL11"/>
    <property type="match status" value="1"/>
</dbReference>
<dbReference type="OrthoDB" id="1751735at2759"/>
<keyword evidence="4" id="KW-0539">Nucleus</keyword>
<evidence type="ECO:0000313" key="8">
    <source>
        <dbReference type="Proteomes" id="UP000325577"/>
    </source>
</evidence>
<dbReference type="InterPro" id="IPR009057">
    <property type="entry name" value="Homeodomain-like_sf"/>
</dbReference>
<evidence type="ECO:0000313" key="7">
    <source>
        <dbReference type="EMBL" id="KAA8526660.1"/>
    </source>
</evidence>
<keyword evidence="8" id="KW-1185">Reference proteome</keyword>
<organism evidence="7 8">
    <name type="scientific">Nyssa sinensis</name>
    <dbReference type="NCBI Taxonomy" id="561372"/>
    <lineage>
        <taxon>Eukaryota</taxon>
        <taxon>Viridiplantae</taxon>
        <taxon>Streptophyta</taxon>
        <taxon>Embryophyta</taxon>
        <taxon>Tracheophyta</taxon>
        <taxon>Spermatophyta</taxon>
        <taxon>Magnoliopsida</taxon>
        <taxon>eudicotyledons</taxon>
        <taxon>Gunneridae</taxon>
        <taxon>Pentapetalae</taxon>
        <taxon>asterids</taxon>
        <taxon>Cornales</taxon>
        <taxon>Nyssaceae</taxon>
        <taxon>Nyssa</taxon>
    </lineage>
</organism>
<dbReference type="Pfam" id="PF00249">
    <property type="entry name" value="Myb_DNA-binding"/>
    <property type="match status" value="1"/>
</dbReference>
<dbReference type="AlphaFoldDB" id="A0A5J5A835"/>
<dbReference type="NCBIfam" id="TIGR01557">
    <property type="entry name" value="myb_SHAQKYF"/>
    <property type="match status" value="1"/>
</dbReference>
<dbReference type="InterPro" id="IPR001005">
    <property type="entry name" value="SANT/Myb"/>
</dbReference>
<keyword evidence="3" id="KW-0804">Transcription</keyword>
<dbReference type="InterPro" id="IPR046955">
    <property type="entry name" value="PHR1-like"/>
</dbReference>
<evidence type="ECO:0000256" key="4">
    <source>
        <dbReference type="ARBA" id="ARBA00023242"/>
    </source>
</evidence>
<dbReference type="Gene3D" id="1.10.10.60">
    <property type="entry name" value="Homeodomain-like"/>
    <property type="match status" value="1"/>
</dbReference>
<gene>
    <name evidence="7" type="ORF">F0562_008137</name>
</gene>
<sequence length="273" mass="30503">MVSTQHSYQTGLQHEDQMILTSYHEQPERHGGSMMADQEGNTQVPNPQEHAQEEEPPHPFIVMTSAIKPRLRWTPQLHARFEEAVNQLGGPSKATPKAILNLMNMRGLTLFQMKSHLQKFRRGKPLGKLRLWTEGHKMGRKLHPQAELDDEDNASTMGLDLTLGTEELQLLPLCPTSIPSQKESYPTHLATEAIKMHVFLQEKKEDGTFDLRKIAYSSIEEYLTVLGQSTSLAPDDFPAFGGGNSEEDPAATYLNLDGMEAGTQDDTLACDNP</sequence>
<dbReference type="EMBL" id="CM018046">
    <property type="protein sequence ID" value="KAA8526660.1"/>
    <property type="molecule type" value="Genomic_DNA"/>
</dbReference>
<accession>A0A5J5A835</accession>
<protein>
    <recommendedName>
        <fullName evidence="6">Myb-like domain-containing protein</fullName>
    </recommendedName>
</protein>
<dbReference type="GO" id="GO:0003677">
    <property type="term" value="F:DNA binding"/>
    <property type="evidence" value="ECO:0007669"/>
    <property type="project" value="InterPro"/>
</dbReference>
<dbReference type="InterPro" id="IPR006447">
    <property type="entry name" value="Myb_dom_plants"/>
</dbReference>
<evidence type="ECO:0000256" key="2">
    <source>
        <dbReference type="ARBA" id="ARBA00023015"/>
    </source>
</evidence>
<feature type="region of interest" description="Disordered" evidence="5">
    <location>
        <begin position="25"/>
        <end position="56"/>
    </location>
</feature>
<dbReference type="PANTHER" id="PTHR31499:SF49">
    <property type="entry name" value="PROTEIN PHOSPHATE STARVATION RESPONSE 1-LIKE ISOFORM X1"/>
    <property type="match status" value="1"/>
</dbReference>